<dbReference type="PANTHER" id="PTHR47074">
    <property type="entry name" value="BNAC02G40300D PROTEIN"/>
    <property type="match status" value="1"/>
</dbReference>
<name>A0A803NXA2_CANSA</name>
<dbReference type="Pfam" id="PF13456">
    <property type="entry name" value="RVT_3"/>
    <property type="match status" value="1"/>
</dbReference>
<accession>A0A803NXA2</accession>
<dbReference type="InterPro" id="IPR052929">
    <property type="entry name" value="RNase_H-like_EbsB-rel"/>
</dbReference>
<evidence type="ECO:0000313" key="3">
    <source>
        <dbReference type="Proteomes" id="UP000596661"/>
    </source>
</evidence>
<dbReference type="InterPro" id="IPR002156">
    <property type="entry name" value="RNaseH_domain"/>
</dbReference>
<organism evidence="2 3">
    <name type="scientific">Cannabis sativa</name>
    <name type="common">Hemp</name>
    <name type="synonym">Marijuana</name>
    <dbReference type="NCBI Taxonomy" id="3483"/>
    <lineage>
        <taxon>Eukaryota</taxon>
        <taxon>Viridiplantae</taxon>
        <taxon>Streptophyta</taxon>
        <taxon>Embryophyta</taxon>
        <taxon>Tracheophyta</taxon>
        <taxon>Spermatophyta</taxon>
        <taxon>Magnoliopsida</taxon>
        <taxon>eudicotyledons</taxon>
        <taxon>Gunneridae</taxon>
        <taxon>Pentapetalae</taxon>
        <taxon>rosids</taxon>
        <taxon>fabids</taxon>
        <taxon>Rosales</taxon>
        <taxon>Cannabaceae</taxon>
        <taxon>Cannabis</taxon>
    </lineage>
</organism>
<dbReference type="InterPro" id="IPR044730">
    <property type="entry name" value="RNase_H-like_dom_plant"/>
</dbReference>
<dbReference type="InterPro" id="IPR036397">
    <property type="entry name" value="RNaseH_sf"/>
</dbReference>
<feature type="domain" description="RNase H type-1" evidence="1">
    <location>
        <begin position="79"/>
        <end position="198"/>
    </location>
</feature>
<dbReference type="EMBL" id="UZAU01000235">
    <property type="status" value="NOT_ANNOTATED_CDS"/>
    <property type="molecule type" value="Genomic_DNA"/>
</dbReference>
<dbReference type="EnsemblPlants" id="evm.model.02.2334">
    <property type="protein sequence ID" value="cds.evm.model.02.2334"/>
    <property type="gene ID" value="evm.TU.02.2334"/>
</dbReference>
<dbReference type="Gramene" id="evm.model.02.2334">
    <property type="protein sequence ID" value="cds.evm.model.02.2334"/>
    <property type="gene ID" value="evm.TU.02.2334"/>
</dbReference>
<dbReference type="AlphaFoldDB" id="A0A803NXA2"/>
<reference evidence="2" key="1">
    <citation type="submission" date="2018-11" db="EMBL/GenBank/DDBJ databases">
        <authorList>
            <person name="Grassa J C."/>
        </authorList>
    </citation>
    <scope>NUCLEOTIDE SEQUENCE [LARGE SCALE GENOMIC DNA]</scope>
</reference>
<sequence>MEHIICTLWCIWTERNQVVHGKSARSAVSLAAFSSNYLNNFCAAQLKYKQPVATSSLPPASAATPTLWQPPLRGHLKLNVDAAIDESRHIIGVGAVVRNSSGHAIAVFSMPTVGHFSSHEMEAKAMFLNLNWVLQLQLPIILVETDALLVSNALNSNTVATSSFKNLIINISSLLFYFPNISVTHVKRTANVVSDSLA</sequence>
<dbReference type="Proteomes" id="UP000596661">
    <property type="component" value="Chromosome 2"/>
</dbReference>
<dbReference type="SUPFAM" id="SSF53098">
    <property type="entry name" value="Ribonuclease H-like"/>
    <property type="match status" value="1"/>
</dbReference>
<dbReference type="OMA" id="MEHIICT"/>
<keyword evidence="3" id="KW-1185">Reference proteome</keyword>
<dbReference type="Gene3D" id="3.30.420.10">
    <property type="entry name" value="Ribonuclease H-like superfamily/Ribonuclease H"/>
    <property type="match status" value="1"/>
</dbReference>
<reference evidence="2" key="2">
    <citation type="submission" date="2021-03" db="UniProtKB">
        <authorList>
            <consortium name="EnsemblPlants"/>
        </authorList>
    </citation>
    <scope>IDENTIFICATION</scope>
</reference>
<dbReference type="GO" id="GO:0003676">
    <property type="term" value="F:nucleic acid binding"/>
    <property type="evidence" value="ECO:0007669"/>
    <property type="project" value="InterPro"/>
</dbReference>
<proteinExistence type="predicted"/>
<dbReference type="GO" id="GO:0004523">
    <property type="term" value="F:RNA-DNA hybrid ribonuclease activity"/>
    <property type="evidence" value="ECO:0007669"/>
    <property type="project" value="InterPro"/>
</dbReference>
<evidence type="ECO:0000259" key="1">
    <source>
        <dbReference type="Pfam" id="PF13456"/>
    </source>
</evidence>
<evidence type="ECO:0000313" key="2">
    <source>
        <dbReference type="EnsemblPlants" id="cds.evm.model.02.2334"/>
    </source>
</evidence>
<dbReference type="InterPro" id="IPR012337">
    <property type="entry name" value="RNaseH-like_sf"/>
</dbReference>
<protein>
    <recommendedName>
        <fullName evidence="1">RNase H type-1 domain-containing protein</fullName>
    </recommendedName>
</protein>
<dbReference type="PANTHER" id="PTHR47074:SF11">
    <property type="entry name" value="REVERSE TRANSCRIPTASE-LIKE PROTEIN"/>
    <property type="match status" value="1"/>
</dbReference>
<dbReference type="CDD" id="cd06222">
    <property type="entry name" value="RNase_H_like"/>
    <property type="match status" value="1"/>
</dbReference>